<name>A0A8H5HQ02_9AGAR</name>
<dbReference type="OrthoDB" id="147332at2759"/>
<dbReference type="AlphaFoldDB" id="A0A8H5HQ02"/>
<evidence type="ECO:0000313" key="2">
    <source>
        <dbReference type="Proteomes" id="UP000518752"/>
    </source>
</evidence>
<dbReference type="InterPro" id="IPR019367">
    <property type="entry name" value="PDZ-binding_CRIPT"/>
</dbReference>
<dbReference type="Pfam" id="PF10235">
    <property type="entry name" value="Cript"/>
    <property type="match status" value="1"/>
</dbReference>
<reference evidence="1 2" key="1">
    <citation type="journal article" date="2020" name="ISME J.">
        <title>Uncovering the hidden diversity of litter-decomposition mechanisms in mushroom-forming fungi.</title>
        <authorList>
            <person name="Floudas D."/>
            <person name="Bentzer J."/>
            <person name="Ahren D."/>
            <person name="Johansson T."/>
            <person name="Persson P."/>
            <person name="Tunlid A."/>
        </authorList>
    </citation>
    <scope>NUCLEOTIDE SEQUENCE [LARGE SCALE GENOMIC DNA]</scope>
    <source>
        <strain evidence="1 2">CBS 406.79</strain>
    </source>
</reference>
<protein>
    <submittedName>
        <fullName evidence="1">Uncharacterized protein</fullName>
    </submittedName>
</protein>
<sequence>MALNTTYWQRSGIKRTFNAVQGMDYSRSSRALLETLTQLSSLLSVAHFRRWSARNKLSKVAAPDPFTSSSSSIKDGSRKVGENKLLGKAGTSRNRFQPYKNKCKDCKQPFSVLIYRLKAAPIRRVSVLCVASKFWTPRDTLCRASDRSLSSLSNLVHVLYNLRWIWFTAKLHPLAATANRGNANISP</sequence>
<comment type="caution">
    <text evidence="1">The sequence shown here is derived from an EMBL/GenBank/DDBJ whole genome shotgun (WGS) entry which is preliminary data.</text>
</comment>
<gene>
    <name evidence="1" type="ORF">D9757_005713</name>
</gene>
<accession>A0A8H5HQ02</accession>
<dbReference type="EMBL" id="JAACJN010000033">
    <property type="protein sequence ID" value="KAF5387317.1"/>
    <property type="molecule type" value="Genomic_DNA"/>
</dbReference>
<evidence type="ECO:0000313" key="1">
    <source>
        <dbReference type="EMBL" id="KAF5387317.1"/>
    </source>
</evidence>
<keyword evidence="2" id="KW-1185">Reference proteome</keyword>
<proteinExistence type="predicted"/>
<dbReference type="Proteomes" id="UP000518752">
    <property type="component" value="Unassembled WGS sequence"/>
</dbReference>
<organism evidence="1 2">
    <name type="scientific">Collybiopsis confluens</name>
    <dbReference type="NCBI Taxonomy" id="2823264"/>
    <lineage>
        <taxon>Eukaryota</taxon>
        <taxon>Fungi</taxon>
        <taxon>Dikarya</taxon>
        <taxon>Basidiomycota</taxon>
        <taxon>Agaricomycotina</taxon>
        <taxon>Agaricomycetes</taxon>
        <taxon>Agaricomycetidae</taxon>
        <taxon>Agaricales</taxon>
        <taxon>Marasmiineae</taxon>
        <taxon>Omphalotaceae</taxon>
        <taxon>Collybiopsis</taxon>
    </lineage>
</organism>